<dbReference type="Pfam" id="PF06426">
    <property type="entry name" value="SATase_N"/>
    <property type="match status" value="1"/>
</dbReference>
<dbReference type="PANTHER" id="PTHR42811">
    <property type="entry name" value="SERINE ACETYLTRANSFERASE"/>
    <property type="match status" value="1"/>
</dbReference>
<keyword evidence="3 7" id="KW-0808">Transferase</keyword>
<dbReference type="Gene3D" id="1.10.3130.10">
    <property type="entry name" value="serine acetyltransferase, domain 1"/>
    <property type="match status" value="1"/>
</dbReference>
<dbReference type="RefSeq" id="WP_251776276.1">
    <property type="nucleotide sequence ID" value="NZ_JAMKFE010000001.1"/>
</dbReference>
<dbReference type="InterPro" id="IPR018357">
    <property type="entry name" value="Hexapep_transf_CS"/>
</dbReference>
<evidence type="ECO:0000313" key="8">
    <source>
        <dbReference type="Proteomes" id="UP001165541"/>
    </source>
</evidence>
<evidence type="ECO:0000256" key="3">
    <source>
        <dbReference type="ARBA" id="ARBA00022679"/>
    </source>
</evidence>
<comment type="caution">
    <text evidence="7">The sequence shown here is derived from an EMBL/GenBank/DDBJ whole genome shotgun (WGS) entry which is preliminary data.</text>
</comment>
<keyword evidence="4" id="KW-0677">Repeat</keyword>
<evidence type="ECO:0000313" key="7">
    <source>
        <dbReference type="EMBL" id="MCM5678135.1"/>
    </source>
</evidence>
<dbReference type="SUPFAM" id="SSF51161">
    <property type="entry name" value="Trimeric LpxA-like enzymes"/>
    <property type="match status" value="1"/>
</dbReference>
<dbReference type="EMBL" id="JAMKFE010000001">
    <property type="protein sequence ID" value="MCM5678135.1"/>
    <property type="molecule type" value="Genomic_DNA"/>
</dbReference>
<protein>
    <recommendedName>
        <fullName evidence="1">Serine acetyltransferase</fullName>
    </recommendedName>
</protein>
<dbReference type="InterPro" id="IPR045304">
    <property type="entry name" value="LbH_SAT"/>
</dbReference>
<proteinExistence type="predicted"/>
<gene>
    <name evidence="7" type="primary">cysE</name>
    <name evidence="7" type="ORF">M8A51_01140</name>
</gene>
<dbReference type="InterPro" id="IPR053376">
    <property type="entry name" value="Serine_acetyltransferase"/>
</dbReference>
<accession>A0ABT0YHD8</accession>
<dbReference type="InterPro" id="IPR042122">
    <property type="entry name" value="Ser_AcTrfase_N_sf"/>
</dbReference>
<dbReference type="InterPro" id="IPR011004">
    <property type="entry name" value="Trimer_LpxA-like_sf"/>
</dbReference>
<dbReference type="Gene3D" id="2.160.10.10">
    <property type="entry name" value="Hexapeptide repeat proteins"/>
    <property type="match status" value="1"/>
</dbReference>
<dbReference type="PROSITE" id="PS00101">
    <property type="entry name" value="HEXAPEP_TRANSFERASES"/>
    <property type="match status" value="1"/>
</dbReference>
<dbReference type="NCBIfam" id="TIGR01172">
    <property type="entry name" value="cysE"/>
    <property type="match status" value="1"/>
</dbReference>
<dbReference type="SMART" id="SM00971">
    <property type="entry name" value="SATase_N"/>
    <property type="match status" value="1"/>
</dbReference>
<dbReference type="InterPro" id="IPR010493">
    <property type="entry name" value="Ser_AcTrfase_N"/>
</dbReference>
<keyword evidence="5 7" id="KW-0012">Acyltransferase</keyword>
<dbReference type="CDD" id="cd03354">
    <property type="entry name" value="LbH_SAT"/>
    <property type="match status" value="1"/>
</dbReference>
<evidence type="ECO:0000256" key="2">
    <source>
        <dbReference type="ARBA" id="ARBA00022605"/>
    </source>
</evidence>
<evidence type="ECO:0000256" key="4">
    <source>
        <dbReference type="ARBA" id="ARBA00022737"/>
    </source>
</evidence>
<evidence type="ECO:0000259" key="6">
    <source>
        <dbReference type="SMART" id="SM00971"/>
    </source>
</evidence>
<keyword evidence="2" id="KW-0028">Amino-acid biosynthesis</keyword>
<reference evidence="7" key="1">
    <citation type="submission" date="2022-05" db="EMBL/GenBank/DDBJ databases">
        <title>Schlegelella sp. nov., isolated from mangrove soil.</title>
        <authorList>
            <person name="Liu Y."/>
            <person name="Ge X."/>
            <person name="Liu W."/>
        </authorList>
    </citation>
    <scope>NUCLEOTIDE SEQUENCE</scope>
    <source>
        <strain evidence="7">S2-27</strain>
    </source>
</reference>
<evidence type="ECO:0000256" key="1">
    <source>
        <dbReference type="ARBA" id="ARBA00018522"/>
    </source>
</evidence>
<dbReference type="NCBIfam" id="NF041874">
    <property type="entry name" value="EPS_EpsC"/>
    <property type="match status" value="1"/>
</dbReference>
<sequence>MTSLSLALPAHAVVQPARSDDGMPGVWQRVHEEAHELMATEPLLRRRLQRLLDAGSANRMLALVLSRRLADDDLPEAGLHALMLDVLADDAGLVEMAAHDLAAVTSRDPACPGALHVLLNLKGFHALQAHRVAHRLWLHERRDLAHALSGAVAARLSIDIHPAARIGSAVMLDHASGIVIGETAVVDDEVSILQGVTLGGTGKEHGDRHPKVRRGVMIGAGAKVLGNIEIGAMSKVAAGSVVLEAVPPHCTVAGVPARVVRRHGEGHVPACEMDQGF</sequence>
<organism evidence="7 8">
    <name type="scientific">Caldimonas mangrovi</name>
    <dbReference type="NCBI Taxonomy" id="2944811"/>
    <lineage>
        <taxon>Bacteria</taxon>
        <taxon>Pseudomonadati</taxon>
        <taxon>Pseudomonadota</taxon>
        <taxon>Betaproteobacteria</taxon>
        <taxon>Burkholderiales</taxon>
        <taxon>Sphaerotilaceae</taxon>
        <taxon>Caldimonas</taxon>
    </lineage>
</organism>
<keyword evidence="8" id="KW-1185">Reference proteome</keyword>
<evidence type="ECO:0000256" key="5">
    <source>
        <dbReference type="ARBA" id="ARBA00023315"/>
    </source>
</evidence>
<dbReference type="Proteomes" id="UP001165541">
    <property type="component" value="Unassembled WGS sequence"/>
</dbReference>
<feature type="domain" description="Serine acetyltransferase N-terminal" evidence="6">
    <location>
        <begin position="26"/>
        <end position="129"/>
    </location>
</feature>
<dbReference type="InterPro" id="IPR005881">
    <property type="entry name" value="Ser_O-AcTrfase"/>
</dbReference>
<name>A0ABT0YHD8_9BURK</name>
<dbReference type="GO" id="GO:0009001">
    <property type="term" value="F:serine O-acetyltransferase activity"/>
    <property type="evidence" value="ECO:0007669"/>
    <property type="project" value="UniProtKB-EC"/>
</dbReference>